<keyword evidence="3" id="KW-1185">Reference proteome</keyword>
<evidence type="ECO:0000256" key="1">
    <source>
        <dbReference type="SAM" id="MobiDB-lite"/>
    </source>
</evidence>
<feature type="region of interest" description="Disordered" evidence="1">
    <location>
        <begin position="1"/>
        <end position="23"/>
    </location>
</feature>
<dbReference type="EMBL" id="CAEY01000813">
    <property type="status" value="NOT_ANNOTATED_CDS"/>
    <property type="molecule type" value="Genomic_DNA"/>
</dbReference>
<dbReference type="HOGENOM" id="CLU_3423434_0_0_1"/>
<protein>
    <submittedName>
        <fullName evidence="2">Uncharacterized protein</fullName>
    </submittedName>
</protein>
<organism evidence="2 3">
    <name type="scientific">Tetranychus urticae</name>
    <name type="common">Two-spotted spider mite</name>
    <dbReference type="NCBI Taxonomy" id="32264"/>
    <lineage>
        <taxon>Eukaryota</taxon>
        <taxon>Metazoa</taxon>
        <taxon>Ecdysozoa</taxon>
        <taxon>Arthropoda</taxon>
        <taxon>Chelicerata</taxon>
        <taxon>Arachnida</taxon>
        <taxon>Acari</taxon>
        <taxon>Acariformes</taxon>
        <taxon>Trombidiformes</taxon>
        <taxon>Prostigmata</taxon>
        <taxon>Eleutherengona</taxon>
        <taxon>Raphignathae</taxon>
        <taxon>Tetranychoidea</taxon>
        <taxon>Tetranychidae</taxon>
        <taxon>Tetranychus</taxon>
    </lineage>
</organism>
<evidence type="ECO:0000313" key="2">
    <source>
        <dbReference type="EnsemblMetazoa" id="tetur02g09160.1"/>
    </source>
</evidence>
<dbReference type="Proteomes" id="UP000015104">
    <property type="component" value="Unassembled WGS sequence"/>
</dbReference>
<feature type="compositionally biased region" description="Polar residues" evidence="1">
    <location>
        <begin position="14"/>
        <end position="23"/>
    </location>
</feature>
<dbReference type="EnsemblMetazoa" id="tetur02g09160.1">
    <property type="protein sequence ID" value="tetur02g09160.1"/>
    <property type="gene ID" value="tetur02g09160"/>
</dbReference>
<proteinExistence type="predicted"/>
<dbReference type="AlphaFoldDB" id="T1JWR0"/>
<accession>T1JWR0</accession>
<sequence length="23" mass="2570">MNSGKKRNRMLCSGITTTLEKNS</sequence>
<name>T1JWR0_TETUR</name>
<reference evidence="3" key="1">
    <citation type="submission" date="2011-08" db="EMBL/GenBank/DDBJ databases">
        <authorList>
            <person name="Rombauts S."/>
        </authorList>
    </citation>
    <scope>NUCLEOTIDE SEQUENCE</scope>
    <source>
        <strain evidence="3">London</strain>
    </source>
</reference>
<reference evidence="2" key="2">
    <citation type="submission" date="2015-06" db="UniProtKB">
        <authorList>
            <consortium name="EnsemblMetazoa"/>
        </authorList>
    </citation>
    <scope>IDENTIFICATION</scope>
</reference>
<evidence type="ECO:0000313" key="3">
    <source>
        <dbReference type="Proteomes" id="UP000015104"/>
    </source>
</evidence>